<proteinExistence type="predicted"/>
<dbReference type="AlphaFoldDB" id="A0A7W2Q8P1"/>
<comment type="caution">
    <text evidence="1">The sequence shown here is derived from an EMBL/GenBank/DDBJ whole genome shotgun (WGS) entry which is preliminary data.</text>
</comment>
<dbReference type="RefSeq" id="WP_182389180.1">
    <property type="nucleotide sequence ID" value="NZ_JACGCX010000003.1"/>
</dbReference>
<accession>A0A7W2Q8P1</accession>
<protein>
    <submittedName>
        <fullName evidence="1">Uncharacterized protein</fullName>
    </submittedName>
</protein>
<sequence length="499" mass="55049">MTSHTSTSIPLAVLSCPDKFFANCWKARDPQRSELPGELIALDRITAGNTRKIKQVRMGLPRLQFIQSNTTPMLALEQRALAGEEVVLLTELGAGVPWLNCIRKINFPTDRVLLIKIPDHKIIYKTLPGRELTVAWGEGADYTYSGNDTDKRLLSAHYEARKIVVLYQLPRAPLNQYLQDVVLKHTPSEEFYLDYAIISPSTADLDCFESHMQGIAPIADICDDLLSLVTQGFAFPETLRETPPLDVDWLPWLLVPPGTAAYEHPHYIKILGLSSFHYTPSITVSAAPQGALVSDAPSVSPLISVVGSGYEKQPLEIFASGPVQVNFRGEHAGKIDKVGDIYYYVPPANLQPAIRYESGGKTTQSPALLESLTKRADADVVQVSANGETASSMFVTLYARQTHYIKLSLVNSTMKLELWYFDADQGRAMQVPQAETEWSIITGNGSLDSAGIFFSAPQPTPFTVIAGRDLGNPRLLYWAVTTIAVPLYTPAQFVAFFDD</sequence>
<evidence type="ECO:0000313" key="2">
    <source>
        <dbReference type="Proteomes" id="UP000545074"/>
    </source>
</evidence>
<organism evidence="1 2">
    <name type="scientific">Pseudomonas juntendi</name>
    <dbReference type="NCBI Taxonomy" id="2666183"/>
    <lineage>
        <taxon>Bacteria</taxon>
        <taxon>Pseudomonadati</taxon>
        <taxon>Pseudomonadota</taxon>
        <taxon>Gammaproteobacteria</taxon>
        <taxon>Pseudomonadales</taxon>
        <taxon>Pseudomonadaceae</taxon>
        <taxon>Pseudomonas</taxon>
    </lineage>
</organism>
<gene>
    <name evidence="1" type="ORF">H4C80_07625</name>
</gene>
<dbReference type="Proteomes" id="UP000545074">
    <property type="component" value="Unassembled WGS sequence"/>
</dbReference>
<dbReference type="EMBL" id="JACGCX010000003">
    <property type="protein sequence ID" value="MBA6097000.1"/>
    <property type="molecule type" value="Genomic_DNA"/>
</dbReference>
<evidence type="ECO:0000313" key="1">
    <source>
        <dbReference type="EMBL" id="MBA6097000.1"/>
    </source>
</evidence>
<name>A0A7W2Q8P1_9PSED</name>
<reference evidence="1 2" key="1">
    <citation type="submission" date="2020-07" db="EMBL/GenBank/DDBJ databases">
        <title>Diversity of carbapenemase encoding genes among Pseudomonas putida group clinical isolates in a tertiary Brazilian hospital.</title>
        <authorList>
            <person name="Alberto-Lei F."/>
            <person name="Nodari C.S."/>
            <person name="Streling A.P."/>
            <person name="Paulino J.T."/>
            <person name="Bessa-Neto F.O."/>
            <person name="Cayo R."/>
            <person name="Gales A.C."/>
        </authorList>
    </citation>
    <scope>NUCLEOTIDE SEQUENCE [LARGE SCALE GENOMIC DNA]</scope>
    <source>
        <strain evidence="1 2">12815</strain>
    </source>
</reference>